<dbReference type="EMBL" id="JBCGDC010000006">
    <property type="protein sequence ID" value="MFB6392145.1"/>
    <property type="molecule type" value="Genomic_DNA"/>
</dbReference>
<reference evidence="3 4" key="1">
    <citation type="submission" date="2024-04" db="EMBL/GenBank/DDBJ databases">
        <title>Polymorphospora sp. isolated from Baiyangdian Lake in Xiong'an New Area.</title>
        <authorList>
            <person name="Zhang X."/>
            <person name="Liu J."/>
        </authorList>
    </citation>
    <scope>NUCLEOTIDE SEQUENCE [LARGE SCALE GENOMIC DNA]</scope>
    <source>
        <strain evidence="3 4">2-325</strain>
    </source>
</reference>
<dbReference type="SUPFAM" id="SSF160904">
    <property type="entry name" value="Jann2411-like"/>
    <property type="match status" value="1"/>
</dbReference>
<evidence type="ECO:0000313" key="3">
    <source>
        <dbReference type="EMBL" id="MFB6392145.1"/>
    </source>
</evidence>
<name>A0ABV5CJP8_9ACTN</name>
<evidence type="ECO:0000256" key="1">
    <source>
        <dbReference type="SAM" id="MobiDB-lite"/>
    </source>
</evidence>
<gene>
    <name evidence="3" type="ORF">AAFH96_03370</name>
</gene>
<dbReference type="InterPro" id="IPR021005">
    <property type="entry name" value="Znf_CGNR"/>
</dbReference>
<dbReference type="Pfam" id="PF11706">
    <property type="entry name" value="zf-CGNR"/>
    <property type="match status" value="1"/>
</dbReference>
<dbReference type="Pfam" id="PF07336">
    <property type="entry name" value="ABATE"/>
    <property type="match status" value="1"/>
</dbReference>
<dbReference type="InterPro" id="IPR010852">
    <property type="entry name" value="ABATE"/>
</dbReference>
<proteinExistence type="predicted"/>
<keyword evidence="4" id="KW-1185">Reference proteome</keyword>
<dbReference type="InterPro" id="IPR023286">
    <property type="entry name" value="ABATE_dom_sf"/>
</dbReference>
<comment type="caution">
    <text evidence="3">The sequence shown here is derived from an EMBL/GenBank/DDBJ whole genome shotgun (WGS) entry which is preliminary data.</text>
</comment>
<feature type="region of interest" description="Disordered" evidence="1">
    <location>
        <begin position="29"/>
        <end position="59"/>
    </location>
</feature>
<evidence type="ECO:0000313" key="4">
    <source>
        <dbReference type="Proteomes" id="UP001582793"/>
    </source>
</evidence>
<dbReference type="RefSeq" id="WP_364218505.1">
    <property type="nucleotide sequence ID" value="NZ_JBCGDC010000006.1"/>
</dbReference>
<dbReference type="PANTHER" id="PTHR35525">
    <property type="entry name" value="BLL6575 PROTEIN"/>
    <property type="match status" value="1"/>
</dbReference>
<sequence length="224" mass="24242">MHWVEVDGYPMPVLLGGHPALDFCNTWAGWDTPPTPDRPPTPGQSPTPDAPPTPERPDQDWLGDFDRLAVWAGHAGLLSPDTVRRLRDAGNLDPAGARQAVDDARRLRSALHDVLLDPTDEAAFRHVAAQARRAAGHAVLENGPDGVARWTLPADTGPALPVLAAARAGADLLSTPDRTRVRACPGEMCGWLFLDPRGRRRWCSMAACGNRAKVRAYASRHRPG</sequence>
<accession>A0ABV5CJP8</accession>
<protein>
    <submittedName>
        <fullName evidence="3">CGNR zinc finger domain-containing protein</fullName>
    </submittedName>
</protein>
<dbReference type="Proteomes" id="UP001582793">
    <property type="component" value="Unassembled WGS sequence"/>
</dbReference>
<feature type="domain" description="Zinc finger CGNR" evidence="2">
    <location>
        <begin position="180"/>
        <end position="221"/>
    </location>
</feature>
<dbReference type="Gene3D" id="1.10.3300.10">
    <property type="entry name" value="Jann2411-like domain"/>
    <property type="match status" value="1"/>
</dbReference>
<evidence type="ECO:0000259" key="2">
    <source>
        <dbReference type="Pfam" id="PF11706"/>
    </source>
</evidence>
<organism evidence="3 4">
    <name type="scientific">Polymorphospora lycopeni</name>
    <dbReference type="NCBI Taxonomy" id="3140240"/>
    <lineage>
        <taxon>Bacteria</taxon>
        <taxon>Bacillati</taxon>
        <taxon>Actinomycetota</taxon>
        <taxon>Actinomycetes</taxon>
        <taxon>Micromonosporales</taxon>
        <taxon>Micromonosporaceae</taxon>
        <taxon>Polymorphospora</taxon>
    </lineage>
</organism>
<dbReference type="PANTHER" id="PTHR35525:SF3">
    <property type="entry name" value="BLL6575 PROTEIN"/>
    <property type="match status" value="1"/>
</dbReference>
<feature type="compositionally biased region" description="Pro residues" evidence="1">
    <location>
        <begin position="33"/>
        <end position="54"/>
    </location>
</feature>